<dbReference type="SUPFAM" id="SSF48695">
    <property type="entry name" value="Multiheme cytochromes"/>
    <property type="match status" value="1"/>
</dbReference>
<organism evidence="7 8">
    <name type="scientific">Paracoccus aminophilus JCM 7686</name>
    <dbReference type="NCBI Taxonomy" id="1367847"/>
    <lineage>
        <taxon>Bacteria</taxon>
        <taxon>Pseudomonadati</taxon>
        <taxon>Pseudomonadota</taxon>
        <taxon>Alphaproteobacteria</taxon>
        <taxon>Rhodobacterales</taxon>
        <taxon>Paracoccaceae</taxon>
        <taxon>Paracoccus</taxon>
    </lineage>
</organism>
<keyword evidence="5" id="KW-0408">Iron</keyword>
<keyword evidence="2" id="KW-0349">Heme</keyword>
<evidence type="ECO:0000256" key="5">
    <source>
        <dbReference type="ARBA" id="ARBA00023004"/>
    </source>
</evidence>
<accession>S5YH10</accession>
<evidence type="ECO:0000259" key="6">
    <source>
        <dbReference type="Pfam" id="PF02085"/>
    </source>
</evidence>
<dbReference type="KEGG" id="pami:JCM7686_pAMI4p067"/>
<dbReference type="HOGENOM" id="CLU_157168_0_0_5"/>
<dbReference type="PATRIC" id="fig|1367847.3.peg.3695"/>
<dbReference type="InterPro" id="IPR020942">
    <property type="entry name" value="Cyt_c_III_dom"/>
</dbReference>
<protein>
    <submittedName>
        <fullName evidence="7">Cytochrome C class III</fullName>
    </submittedName>
</protein>
<dbReference type="AlphaFoldDB" id="S5YH10"/>
<dbReference type="Gene3D" id="3.90.10.10">
    <property type="entry name" value="Cytochrome C3"/>
    <property type="match status" value="1"/>
</dbReference>
<keyword evidence="4" id="KW-0249">Electron transport</keyword>
<dbReference type="GO" id="GO:0046872">
    <property type="term" value="F:metal ion binding"/>
    <property type="evidence" value="ECO:0007669"/>
    <property type="project" value="UniProtKB-KW"/>
</dbReference>
<dbReference type="CDD" id="cd08168">
    <property type="entry name" value="Cytochrom_C3"/>
    <property type="match status" value="1"/>
</dbReference>
<evidence type="ECO:0000256" key="3">
    <source>
        <dbReference type="ARBA" id="ARBA00022723"/>
    </source>
</evidence>
<dbReference type="RefSeq" id="WP_020952243.1">
    <property type="nucleotide sequence ID" value="NC_022049.1"/>
</dbReference>
<dbReference type="GO" id="GO:0009055">
    <property type="term" value="F:electron transfer activity"/>
    <property type="evidence" value="ECO:0007669"/>
    <property type="project" value="InterPro"/>
</dbReference>
<keyword evidence="8" id="KW-1185">Reference proteome</keyword>
<feature type="domain" description="Class III cytochrome C" evidence="6">
    <location>
        <begin position="35"/>
        <end position="114"/>
    </location>
</feature>
<evidence type="ECO:0000256" key="4">
    <source>
        <dbReference type="ARBA" id="ARBA00022982"/>
    </source>
</evidence>
<keyword evidence="3" id="KW-0479">Metal-binding</keyword>
<keyword evidence="7" id="KW-0614">Plasmid</keyword>
<evidence type="ECO:0000313" key="7">
    <source>
        <dbReference type="EMBL" id="AGT10758.1"/>
    </source>
</evidence>
<sequence>MKWLLLALLIGGGALVAFGPPGPRPVRGDQFGRGSWALPMTFAHKDHGSVTCATCHHEFAKRIPGPSCVTCHLTDAKVAPLFEEQFHNLCRSCHVEDHAAGKAAGPTRRCLSCHLPDNKF</sequence>
<proteinExistence type="predicted"/>
<evidence type="ECO:0000256" key="2">
    <source>
        <dbReference type="ARBA" id="ARBA00022617"/>
    </source>
</evidence>
<dbReference type="GO" id="GO:0020037">
    <property type="term" value="F:heme binding"/>
    <property type="evidence" value="ECO:0007669"/>
    <property type="project" value="InterPro"/>
</dbReference>
<keyword evidence="1" id="KW-0813">Transport</keyword>
<evidence type="ECO:0000313" key="8">
    <source>
        <dbReference type="Proteomes" id="UP000015480"/>
    </source>
</evidence>
<geneLocation type="plasmid" evidence="7 8">
    <name>pAMI4</name>
</geneLocation>
<dbReference type="Proteomes" id="UP000015480">
    <property type="component" value="Plasmid pAMI4"/>
</dbReference>
<dbReference type="OrthoDB" id="7871236at2"/>
<gene>
    <name evidence="7" type="ORF">JCM7686_pAMI4p067</name>
</gene>
<reference evidence="7 8" key="1">
    <citation type="journal article" date="2014" name="BMC Genomics">
        <title>Architecture and functions of a multipartite genome of the methylotrophic bacterium Paracoccus aminophilus JCM 7686, containing primary and secondary chromids.</title>
        <authorList>
            <person name="Dziewit L."/>
            <person name="Czarnecki J."/>
            <person name="Wibberg D."/>
            <person name="Radlinska M."/>
            <person name="Mrozek P."/>
            <person name="Szymczak M."/>
            <person name="Schluter A."/>
            <person name="Puhler A."/>
            <person name="Bartosik D."/>
        </authorList>
    </citation>
    <scope>NUCLEOTIDE SEQUENCE [LARGE SCALE GENOMIC DNA]</scope>
    <source>
        <strain evidence="7">JCM 7686</strain>
        <plasmid evidence="8">Plasmid pAMI4</plasmid>
    </source>
</reference>
<evidence type="ECO:0000256" key="1">
    <source>
        <dbReference type="ARBA" id="ARBA00022448"/>
    </source>
</evidence>
<name>S5YH10_PARAH</name>
<dbReference type="Pfam" id="PF02085">
    <property type="entry name" value="Cytochrom_CIII"/>
    <property type="match status" value="1"/>
</dbReference>
<dbReference type="InterPro" id="IPR036280">
    <property type="entry name" value="Multihaem_cyt_sf"/>
</dbReference>
<dbReference type="EMBL" id="CP006652">
    <property type="protein sequence ID" value="AGT10758.1"/>
    <property type="molecule type" value="Genomic_DNA"/>
</dbReference>